<dbReference type="PANTHER" id="PTHR47099:SF1">
    <property type="entry name" value="METHYLCOBAMIDE:COM METHYLTRANSFERASE MTBA"/>
    <property type="match status" value="1"/>
</dbReference>
<organism evidence="2 4">
    <name type="scientific">Neomoorella thermoacetica</name>
    <name type="common">Clostridium thermoaceticum</name>
    <dbReference type="NCBI Taxonomy" id="1525"/>
    <lineage>
        <taxon>Bacteria</taxon>
        <taxon>Bacillati</taxon>
        <taxon>Bacillota</taxon>
        <taxon>Clostridia</taxon>
        <taxon>Neomoorellales</taxon>
        <taxon>Neomoorellaceae</taxon>
        <taxon>Neomoorella</taxon>
    </lineage>
</organism>
<dbReference type="GO" id="GO:0006779">
    <property type="term" value="P:porphyrin-containing compound biosynthetic process"/>
    <property type="evidence" value="ECO:0007669"/>
    <property type="project" value="InterPro"/>
</dbReference>
<dbReference type="CDD" id="cd03465">
    <property type="entry name" value="URO-D_like"/>
    <property type="match status" value="1"/>
</dbReference>
<dbReference type="PANTHER" id="PTHR47099">
    <property type="entry name" value="METHYLCOBAMIDE:COM METHYLTRANSFERASE MTBA"/>
    <property type="match status" value="1"/>
</dbReference>
<name>A0AAC9MUY6_NEOTH</name>
<dbReference type="InterPro" id="IPR052024">
    <property type="entry name" value="Methanogen_methyltrans"/>
</dbReference>
<evidence type="ECO:0000313" key="5">
    <source>
        <dbReference type="Proteomes" id="UP000322283"/>
    </source>
</evidence>
<dbReference type="EMBL" id="VCDX01000007">
    <property type="protein sequence ID" value="TYL11879.1"/>
    <property type="molecule type" value="Genomic_DNA"/>
</dbReference>
<evidence type="ECO:0000313" key="4">
    <source>
        <dbReference type="Proteomes" id="UP000094598"/>
    </source>
</evidence>
<dbReference type="RefSeq" id="WP_069591314.1">
    <property type="nucleotide sequence ID" value="NZ_VCDX01000007.1"/>
</dbReference>
<dbReference type="Proteomes" id="UP000094598">
    <property type="component" value="Chromosome"/>
</dbReference>
<evidence type="ECO:0000313" key="3">
    <source>
        <dbReference type="EMBL" id="TYL11879.1"/>
    </source>
</evidence>
<keyword evidence="2" id="KW-0456">Lyase</keyword>
<dbReference type="GO" id="GO:0004853">
    <property type="term" value="F:uroporphyrinogen decarboxylase activity"/>
    <property type="evidence" value="ECO:0007669"/>
    <property type="project" value="UniProtKB-EC"/>
</dbReference>
<dbReference type="SUPFAM" id="SSF51726">
    <property type="entry name" value="UROD/MetE-like"/>
    <property type="match status" value="1"/>
</dbReference>
<sequence length="352" mass="39987">MLNYEEVISAADFNPRNPHVPVVLWAIGQTYAPFAKIPDNEYYADPAKMLEAQVKFYERFPDVLTIPGIWPDLGLMAELGALGAELEFPDDAPPQSRGGAFEDIREVENWEVPDPKKADYTSQTLDYLKYFCKHLPEEPRKKWGFLDGHIFCGGPGEISGLLLGYDKFSYAMYDYPQLVHILLRKVTDFIKSYIDAQIEIVGEPKRVIIWDHIPGMLSRELFDEFVHPYMKEVFTHVEKATLRIYHNENNYPHLLDLMRDIPANVCHIGPKHDLVESKRVLKKCVMGNVHPIQELLLGTNEEIEAKCKTIIETAGRGGGLWLSTGGGMAPETPVEKMQVLIDCAKKYLPPSL</sequence>
<reference evidence="3 5" key="2">
    <citation type="submission" date="2019-05" db="EMBL/GenBank/DDBJ databases">
        <title>Genome sequence of Moorella thermoacetica ATCC 33924.</title>
        <authorList>
            <person name="Poehlein A."/>
            <person name="Bengelsdorf F.R."/>
            <person name="Duerre P."/>
            <person name="Daniel R."/>
        </authorList>
    </citation>
    <scope>NUCLEOTIDE SEQUENCE [LARGE SCALE GENOMIC DNA]</scope>
    <source>
        <strain evidence="3 5">ATCC 33924</strain>
    </source>
</reference>
<feature type="domain" description="Uroporphyrinogen decarboxylase (URO-D)" evidence="1">
    <location>
        <begin position="19"/>
        <end position="347"/>
    </location>
</feature>
<accession>A0AAC9MUY6</accession>
<keyword evidence="5" id="KW-1185">Reference proteome</keyword>
<dbReference type="EC" id="4.1.1.37" evidence="2"/>
<dbReference type="Gene3D" id="3.20.20.210">
    <property type="match status" value="1"/>
</dbReference>
<dbReference type="Pfam" id="PF01208">
    <property type="entry name" value="URO-D"/>
    <property type="match status" value="1"/>
</dbReference>
<dbReference type="AlphaFoldDB" id="A0AAC9MUY6"/>
<dbReference type="EMBL" id="CP017019">
    <property type="protein sequence ID" value="AOQ25318.1"/>
    <property type="molecule type" value="Genomic_DNA"/>
</dbReference>
<evidence type="ECO:0000313" key="2">
    <source>
        <dbReference type="EMBL" id="AOQ25318.1"/>
    </source>
</evidence>
<protein>
    <submittedName>
        <fullName evidence="2">Uroporphyrinogen decarboxylase</fullName>
        <ecNumber evidence="2">4.1.1.37</ecNumber>
    </submittedName>
</protein>
<evidence type="ECO:0000259" key="1">
    <source>
        <dbReference type="Pfam" id="PF01208"/>
    </source>
</evidence>
<dbReference type="InterPro" id="IPR000257">
    <property type="entry name" value="Uroporphyrinogen_deCOase"/>
</dbReference>
<proteinExistence type="predicted"/>
<reference evidence="2 4" key="1">
    <citation type="submission" date="2016-08" db="EMBL/GenBank/DDBJ databases">
        <title>Moorella thermoacetica DSM 103132.</title>
        <authorList>
            <person name="Jendresen C.B."/>
            <person name="Redl S.M."/>
            <person name="Jensen T.O."/>
            <person name="Nielsen A.T."/>
        </authorList>
    </citation>
    <scope>NUCLEOTIDE SEQUENCE [LARGE SCALE GENOMIC DNA]</scope>
    <source>
        <strain evidence="2 4">DSM 103132</strain>
    </source>
</reference>
<gene>
    <name evidence="2" type="primary">hemE_5</name>
    <name evidence="3" type="synonym">hemE_7</name>
    <name evidence="2" type="ORF">Maut_02906</name>
    <name evidence="3" type="ORF">MTAT_20800</name>
</gene>
<dbReference type="InterPro" id="IPR038071">
    <property type="entry name" value="UROD/MetE-like_sf"/>
</dbReference>
<dbReference type="Proteomes" id="UP000322283">
    <property type="component" value="Unassembled WGS sequence"/>
</dbReference>